<sequence length="40" mass="4518">QTRKALAKSEAYCRALEAQVAVLEKRQAADDFAVQHIMRT</sequence>
<proteinExistence type="predicted"/>
<reference evidence="1" key="1">
    <citation type="journal article" date="2019" name="Sci. Rep.">
        <title>Draft genome of Tanacetum cinerariifolium, the natural source of mosquito coil.</title>
        <authorList>
            <person name="Yamashiro T."/>
            <person name="Shiraishi A."/>
            <person name="Satake H."/>
            <person name="Nakayama K."/>
        </authorList>
    </citation>
    <scope>NUCLEOTIDE SEQUENCE</scope>
</reference>
<comment type="caution">
    <text evidence="1">The sequence shown here is derived from an EMBL/GenBank/DDBJ whole genome shotgun (WGS) entry which is preliminary data.</text>
</comment>
<dbReference type="EMBL" id="BKCJ011242055">
    <property type="protein sequence ID" value="GFD08968.1"/>
    <property type="molecule type" value="Genomic_DNA"/>
</dbReference>
<accession>A0A699TID3</accession>
<organism evidence="1">
    <name type="scientific">Tanacetum cinerariifolium</name>
    <name type="common">Dalmatian daisy</name>
    <name type="synonym">Chrysanthemum cinerariifolium</name>
    <dbReference type="NCBI Taxonomy" id="118510"/>
    <lineage>
        <taxon>Eukaryota</taxon>
        <taxon>Viridiplantae</taxon>
        <taxon>Streptophyta</taxon>
        <taxon>Embryophyta</taxon>
        <taxon>Tracheophyta</taxon>
        <taxon>Spermatophyta</taxon>
        <taxon>Magnoliopsida</taxon>
        <taxon>eudicotyledons</taxon>
        <taxon>Gunneridae</taxon>
        <taxon>Pentapetalae</taxon>
        <taxon>asterids</taxon>
        <taxon>campanulids</taxon>
        <taxon>Asterales</taxon>
        <taxon>Asteraceae</taxon>
        <taxon>Asteroideae</taxon>
        <taxon>Anthemideae</taxon>
        <taxon>Anthemidinae</taxon>
        <taxon>Tanacetum</taxon>
    </lineage>
</organism>
<name>A0A699TID3_TANCI</name>
<dbReference type="AlphaFoldDB" id="A0A699TID3"/>
<feature type="non-terminal residue" evidence="1">
    <location>
        <position position="1"/>
    </location>
</feature>
<evidence type="ECO:0000313" key="1">
    <source>
        <dbReference type="EMBL" id="GFD08968.1"/>
    </source>
</evidence>
<gene>
    <name evidence="1" type="ORF">Tci_880937</name>
</gene>
<protein>
    <submittedName>
        <fullName evidence="1">Uncharacterized protein</fullName>
    </submittedName>
</protein>